<dbReference type="Proteomes" id="UP000799429">
    <property type="component" value="Unassembled WGS sequence"/>
</dbReference>
<dbReference type="EMBL" id="MU006090">
    <property type="protein sequence ID" value="KAF2842184.1"/>
    <property type="molecule type" value="Genomic_DNA"/>
</dbReference>
<name>A0A9P4SGX5_9PEZI</name>
<dbReference type="Pfam" id="PF17648">
    <property type="entry name" value="Luciferase"/>
    <property type="match status" value="1"/>
</dbReference>
<keyword evidence="3" id="KW-1185">Reference proteome</keyword>
<evidence type="ECO:0000313" key="3">
    <source>
        <dbReference type="Proteomes" id="UP000799429"/>
    </source>
</evidence>
<gene>
    <name evidence="2" type="ORF">M501DRAFT_903468</name>
</gene>
<dbReference type="AlphaFoldDB" id="A0A9P4SGX5"/>
<accession>A0A9P4SGX5</accession>
<dbReference type="InterPro" id="IPR048273">
    <property type="entry name" value="Luciferase"/>
</dbReference>
<feature type="non-terminal residue" evidence="2">
    <location>
        <position position="1"/>
    </location>
</feature>
<dbReference type="PANTHER" id="PTHR38695">
    <property type="entry name" value="AMINO ACID PERMEASE_ SLC12A DOMAIN-CONTAINING PROTEIN"/>
    <property type="match status" value="1"/>
</dbReference>
<protein>
    <recommendedName>
        <fullName evidence="1">Luciferase domain-containing protein</fullName>
    </recommendedName>
</protein>
<evidence type="ECO:0000259" key="1">
    <source>
        <dbReference type="Pfam" id="PF17648"/>
    </source>
</evidence>
<feature type="domain" description="Luciferase" evidence="1">
    <location>
        <begin position="141"/>
        <end position="213"/>
    </location>
</feature>
<dbReference type="InterPro" id="IPR040841">
    <property type="entry name" value="Luciferase_dom"/>
</dbReference>
<dbReference type="OrthoDB" id="9987011at2759"/>
<feature type="non-terminal residue" evidence="2">
    <location>
        <position position="219"/>
    </location>
</feature>
<proteinExistence type="predicted"/>
<sequence>IAISVLSIPVLYLIHVDYKSFMSLGPGGTPQTPLGYLKLRFLSIFALSNPYEPPNVPRCCRPQKGVLTLEKSRKGPRPEVRGIAPHRQTTQKGGEKAYQQLCDAVSQFAREKNNQMKLGTSCFEKNSTGLFSTSPIALTCNGEICHAHPSDGSLHLTLHPADVAIVLEKGWGERHPLAKGGWLSRFVPNFFIMVYAPRDEEELEVVKEIICAAAWYVGG</sequence>
<reference evidence="2" key="1">
    <citation type="journal article" date="2020" name="Stud. Mycol.">
        <title>101 Dothideomycetes genomes: a test case for predicting lifestyles and emergence of pathogens.</title>
        <authorList>
            <person name="Haridas S."/>
            <person name="Albert R."/>
            <person name="Binder M."/>
            <person name="Bloem J."/>
            <person name="Labutti K."/>
            <person name="Salamov A."/>
            <person name="Andreopoulos B."/>
            <person name="Baker S."/>
            <person name="Barry K."/>
            <person name="Bills G."/>
            <person name="Bluhm B."/>
            <person name="Cannon C."/>
            <person name="Castanera R."/>
            <person name="Culley D."/>
            <person name="Daum C."/>
            <person name="Ezra D."/>
            <person name="Gonzalez J."/>
            <person name="Henrissat B."/>
            <person name="Kuo A."/>
            <person name="Liang C."/>
            <person name="Lipzen A."/>
            <person name="Lutzoni F."/>
            <person name="Magnuson J."/>
            <person name="Mondo S."/>
            <person name="Nolan M."/>
            <person name="Ohm R."/>
            <person name="Pangilinan J."/>
            <person name="Park H.-J."/>
            <person name="Ramirez L."/>
            <person name="Alfaro M."/>
            <person name="Sun H."/>
            <person name="Tritt A."/>
            <person name="Yoshinaga Y."/>
            <person name="Zwiers L.-H."/>
            <person name="Turgeon B."/>
            <person name="Goodwin S."/>
            <person name="Spatafora J."/>
            <person name="Crous P."/>
            <person name="Grigoriev I."/>
        </authorList>
    </citation>
    <scope>NUCLEOTIDE SEQUENCE</scope>
    <source>
        <strain evidence="2">CBS 101060</strain>
    </source>
</reference>
<evidence type="ECO:0000313" key="2">
    <source>
        <dbReference type="EMBL" id="KAF2842184.1"/>
    </source>
</evidence>
<organism evidence="2 3">
    <name type="scientific">Patellaria atrata CBS 101060</name>
    <dbReference type="NCBI Taxonomy" id="1346257"/>
    <lineage>
        <taxon>Eukaryota</taxon>
        <taxon>Fungi</taxon>
        <taxon>Dikarya</taxon>
        <taxon>Ascomycota</taxon>
        <taxon>Pezizomycotina</taxon>
        <taxon>Dothideomycetes</taxon>
        <taxon>Dothideomycetes incertae sedis</taxon>
        <taxon>Patellariales</taxon>
        <taxon>Patellariaceae</taxon>
        <taxon>Patellaria</taxon>
    </lineage>
</organism>
<dbReference type="PANTHER" id="PTHR38695:SF1">
    <property type="entry name" value="AMINO ACID PERMEASE_ SLC12A DOMAIN-CONTAINING PROTEIN"/>
    <property type="match status" value="1"/>
</dbReference>
<comment type="caution">
    <text evidence="2">The sequence shown here is derived from an EMBL/GenBank/DDBJ whole genome shotgun (WGS) entry which is preliminary data.</text>
</comment>